<dbReference type="GO" id="GO:0016887">
    <property type="term" value="F:ATP hydrolysis activity"/>
    <property type="evidence" value="ECO:0007669"/>
    <property type="project" value="InterPro"/>
</dbReference>
<dbReference type="InterPro" id="IPR050763">
    <property type="entry name" value="ABC_transporter_ATP-binding"/>
</dbReference>
<dbReference type="InterPro" id="IPR003593">
    <property type="entry name" value="AAA+_ATPase"/>
</dbReference>
<evidence type="ECO:0000256" key="4">
    <source>
        <dbReference type="ARBA" id="ARBA00022475"/>
    </source>
</evidence>
<comment type="caution">
    <text evidence="10">The sequence shown here is derived from an EMBL/GenBank/DDBJ whole genome shotgun (WGS) entry which is preliminary data.</text>
</comment>
<dbReference type="SUPFAM" id="SSF52540">
    <property type="entry name" value="P-loop containing nucleoside triphosphate hydrolases"/>
    <property type="match status" value="1"/>
</dbReference>
<dbReference type="Proteomes" id="UP000183080">
    <property type="component" value="Unassembled WGS sequence"/>
</dbReference>
<evidence type="ECO:0000256" key="2">
    <source>
        <dbReference type="ARBA" id="ARBA00005417"/>
    </source>
</evidence>
<dbReference type="AlphaFoldDB" id="A0A1J5TAU0"/>
<dbReference type="EMBL" id="MIZA01000021">
    <property type="protein sequence ID" value="OIR17977.1"/>
    <property type="molecule type" value="Genomic_DNA"/>
</dbReference>
<dbReference type="GO" id="GO:0005524">
    <property type="term" value="F:ATP binding"/>
    <property type="evidence" value="ECO:0007669"/>
    <property type="project" value="UniProtKB-KW"/>
</dbReference>
<gene>
    <name evidence="10" type="ORF">BD935_02125</name>
</gene>
<dbReference type="PANTHER" id="PTHR42711:SF5">
    <property type="entry name" value="ABC TRANSPORTER ATP-BINDING PROTEIN NATA"/>
    <property type="match status" value="1"/>
</dbReference>
<evidence type="ECO:0000256" key="8">
    <source>
        <dbReference type="ARBA" id="ARBA00023136"/>
    </source>
</evidence>
<dbReference type="STRING" id="1888995.BD935_02125"/>
<sequence>MKNGAISAKSLTKNYGEFCAVNNVSLEIPKGICFGLLGPNGAGKTTMIQMIQASSPITNGKLEVLGMDTISDSREIRKKIGVIPQEDNLDPDFSVRYNLLVYARYFGIGLDEAKEKAEELLKKVELTDKADQEINNLSGGMKRRLIVARGMINEPELLILDEPTTGLDPQARHSVWDQIRIFKNEGKTVLLTTHYMDEAEILCDELAIMDSGRILIQGNPKELIKKTIGDNAAELVALSFGKDEETLNLVEKKCKLMKVSFSRVTDRIILYGKEIENIISEFKDEGNLTDIIRRRATLEDVFLNLTGRQLRD</sequence>
<keyword evidence="7" id="KW-1278">Translocase</keyword>
<evidence type="ECO:0000313" key="11">
    <source>
        <dbReference type="Proteomes" id="UP000183080"/>
    </source>
</evidence>
<evidence type="ECO:0000256" key="3">
    <source>
        <dbReference type="ARBA" id="ARBA00022448"/>
    </source>
</evidence>
<reference evidence="10 11" key="1">
    <citation type="submission" date="2016-08" db="EMBL/GenBank/DDBJ databases">
        <title>New Insights into Marine Group III Euryarchaeota, from dark to light.</title>
        <authorList>
            <person name="Haro-Moreno J.M."/>
            <person name="Rodriguez-Valera F."/>
            <person name="Lopez-Garcia P."/>
            <person name="Moreira D."/>
            <person name="Martin-Cuadrado A.B."/>
        </authorList>
    </citation>
    <scope>NUCLEOTIDE SEQUENCE [LARGE SCALE GENOMIC DNA]</scope>
    <source>
        <strain evidence="10">CG-Epi1</strain>
    </source>
</reference>
<dbReference type="PROSITE" id="PS00211">
    <property type="entry name" value="ABC_TRANSPORTER_1"/>
    <property type="match status" value="1"/>
</dbReference>
<keyword evidence="8" id="KW-0472">Membrane</keyword>
<comment type="similarity">
    <text evidence="2">Belongs to the ABC transporter superfamily.</text>
</comment>
<dbReference type="Gene3D" id="3.40.50.300">
    <property type="entry name" value="P-loop containing nucleotide triphosphate hydrolases"/>
    <property type="match status" value="1"/>
</dbReference>
<dbReference type="Pfam" id="PF00005">
    <property type="entry name" value="ABC_tran"/>
    <property type="match status" value="1"/>
</dbReference>
<evidence type="ECO:0000259" key="9">
    <source>
        <dbReference type="PROSITE" id="PS50893"/>
    </source>
</evidence>
<feature type="domain" description="ABC transporter" evidence="9">
    <location>
        <begin position="6"/>
        <end position="236"/>
    </location>
</feature>
<dbReference type="PROSITE" id="PS50893">
    <property type="entry name" value="ABC_TRANSPORTER_2"/>
    <property type="match status" value="1"/>
</dbReference>
<dbReference type="InterPro" id="IPR017871">
    <property type="entry name" value="ABC_transporter-like_CS"/>
</dbReference>
<dbReference type="InterPro" id="IPR027417">
    <property type="entry name" value="P-loop_NTPase"/>
</dbReference>
<name>A0A1J5TAU0_9ARCH</name>
<keyword evidence="6" id="KW-0067">ATP-binding</keyword>
<dbReference type="PANTHER" id="PTHR42711">
    <property type="entry name" value="ABC TRANSPORTER ATP-BINDING PROTEIN"/>
    <property type="match status" value="1"/>
</dbReference>
<dbReference type="InterPro" id="IPR003439">
    <property type="entry name" value="ABC_transporter-like_ATP-bd"/>
</dbReference>
<dbReference type="FunFam" id="3.40.50.300:FF:000589">
    <property type="entry name" value="ABC transporter, ATP-binding subunit"/>
    <property type="match status" value="1"/>
</dbReference>
<evidence type="ECO:0000256" key="6">
    <source>
        <dbReference type="ARBA" id="ARBA00022840"/>
    </source>
</evidence>
<keyword evidence="3" id="KW-0813">Transport</keyword>
<evidence type="ECO:0000256" key="1">
    <source>
        <dbReference type="ARBA" id="ARBA00004236"/>
    </source>
</evidence>
<protein>
    <recommendedName>
        <fullName evidence="9">ABC transporter domain-containing protein</fullName>
    </recommendedName>
</protein>
<evidence type="ECO:0000256" key="5">
    <source>
        <dbReference type="ARBA" id="ARBA00022741"/>
    </source>
</evidence>
<dbReference type="SMART" id="SM00382">
    <property type="entry name" value="AAA"/>
    <property type="match status" value="1"/>
</dbReference>
<dbReference type="GO" id="GO:0005886">
    <property type="term" value="C:plasma membrane"/>
    <property type="evidence" value="ECO:0007669"/>
    <property type="project" value="UniProtKB-SubCell"/>
</dbReference>
<evidence type="ECO:0000313" key="10">
    <source>
        <dbReference type="EMBL" id="OIR17977.1"/>
    </source>
</evidence>
<accession>A0A1J5TAU0</accession>
<keyword evidence="5" id="KW-0547">Nucleotide-binding</keyword>
<comment type="subcellular location">
    <subcellularLocation>
        <location evidence="1">Cell membrane</location>
    </subcellularLocation>
</comment>
<keyword evidence="4" id="KW-1003">Cell membrane</keyword>
<proteinExistence type="inferred from homology"/>
<evidence type="ECO:0000256" key="7">
    <source>
        <dbReference type="ARBA" id="ARBA00022967"/>
    </source>
</evidence>
<organism evidence="10 11">
    <name type="scientific">Marine Group III euryarchaeote CG-Epi1</name>
    <dbReference type="NCBI Taxonomy" id="1888995"/>
    <lineage>
        <taxon>Archaea</taxon>
        <taxon>Methanobacteriati</taxon>
        <taxon>Thermoplasmatota</taxon>
        <taxon>Thermoplasmata</taxon>
        <taxon>Candidatus Thermoprofundales</taxon>
    </lineage>
</organism>